<comment type="caution">
    <text evidence="1">The sequence shown here is derived from an EMBL/GenBank/DDBJ whole genome shotgun (WGS) entry which is preliminary data.</text>
</comment>
<gene>
    <name evidence="1" type="ORF">mMyoMyo1_007977</name>
</gene>
<accession>A0A7J8AMI6</accession>
<organism evidence="1 2">
    <name type="scientific">Myotis myotis</name>
    <name type="common">Greater mouse-eared bat</name>
    <name type="synonym">Vespertilio myotis</name>
    <dbReference type="NCBI Taxonomy" id="51298"/>
    <lineage>
        <taxon>Eukaryota</taxon>
        <taxon>Metazoa</taxon>
        <taxon>Chordata</taxon>
        <taxon>Craniata</taxon>
        <taxon>Vertebrata</taxon>
        <taxon>Euteleostomi</taxon>
        <taxon>Mammalia</taxon>
        <taxon>Eutheria</taxon>
        <taxon>Laurasiatheria</taxon>
        <taxon>Chiroptera</taxon>
        <taxon>Yangochiroptera</taxon>
        <taxon>Vespertilionidae</taxon>
        <taxon>Myotis</taxon>
    </lineage>
</organism>
<sequence length="155" mass="17546">MDVPEILFEINIWNLLLSVIRLLVKGKGLGCLTSASLNIHSCCQCSLHGLLPSSQLSLSSRSPSPGCHPYPMSSLGLPSPSESQMSQHKPDMQKERLRYLNRDGQWCVWRGQWVPRSSRGSTCFMRRDFVGWGRRSLRLAHGFQSQLCHQPTVWP</sequence>
<reference evidence="1 2" key="1">
    <citation type="journal article" date="2020" name="Nature">
        <title>Six reference-quality genomes reveal evolution of bat adaptations.</title>
        <authorList>
            <person name="Jebb D."/>
            <person name="Huang Z."/>
            <person name="Pippel M."/>
            <person name="Hughes G.M."/>
            <person name="Lavrichenko K."/>
            <person name="Devanna P."/>
            <person name="Winkler S."/>
            <person name="Jermiin L.S."/>
            <person name="Skirmuntt E.C."/>
            <person name="Katzourakis A."/>
            <person name="Burkitt-Gray L."/>
            <person name="Ray D.A."/>
            <person name="Sullivan K.A.M."/>
            <person name="Roscito J.G."/>
            <person name="Kirilenko B.M."/>
            <person name="Davalos L.M."/>
            <person name="Corthals A.P."/>
            <person name="Power M.L."/>
            <person name="Jones G."/>
            <person name="Ransome R.D."/>
            <person name="Dechmann D.K.N."/>
            <person name="Locatelli A.G."/>
            <person name="Puechmaille S.J."/>
            <person name="Fedrigo O."/>
            <person name="Jarvis E.D."/>
            <person name="Hiller M."/>
            <person name="Vernes S.C."/>
            <person name="Myers E.W."/>
            <person name="Teeling E.C."/>
        </authorList>
    </citation>
    <scope>NUCLEOTIDE SEQUENCE [LARGE SCALE GENOMIC DNA]</scope>
    <source>
        <strain evidence="1">MMyoMyo1</strain>
        <tissue evidence="1">Flight muscle</tissue>
    </source>
</reference>
<dbReference type="AlphaFoldDB" id="A0A7J8AMI6"/>
<protein>
    <submittedName>
        <fullName evidence="1">Uncharacterized protein</fullName>
    </submittedName>
</protein>
<keyword evidence="2" id="KW-1185">Reference proteome</keyword>
<evidence type="ECO:0000313" key="1">
    <source>
        <dbReference type="EMBL" id="KAF6387481.1"/>
    </source>
</evidence>
<dbReference type="EMBL" id="JABWUV010000001">
    <property type="protein sequence ID" value="KAF6387481.1"/>
    <property type="molecule type" value="Genomic_DNA"/>
</dbReference>
<dbReference type="Proteomes" id="UP000527355">
    <property type="component" value="Unassembled WGS sequence"/>
</dbReference>
<proteinExistence type="predicted"/>
<evidence type="ECO:0000313" key="2">
    <source>
        <dbReference type="Proteomes" id="UP000527355"/>
    </source>
</evidence>
<name>A0A7J8AMI6_MYOMY</name>